<name>A0ABW7H7H1_9BURK</name>
<dbReference type="Proteomes" id="UP001606134">
    <property type="component" value="Unassembled WGS sequence"/>
</dbReference>
<gene>
    <name evidence="2" type="ORF">ACG04R_04175</name>
</gene>
<dbReference type="EMBL" id="JBIGIC010000002">
    <property type="protein sequence ID" value="MFG6485856.1"/>
    <property type="molecule type" value="Genomic_DNA"/>
</dbReference>
<feature type="signal peptide" evidence="1">
    <location>
        <begin position="1"/>
        <end position="22"/>
    </location>
</feature>
<sequence>MRLPFIAVGVLVVLGASQQASAFDRADLAGLWAESLHSRYACTPSNRYQRFDLSADGQHLVIAIQQKLKARASETLDLDVTRSDEHSLYVQFKGHSEPSDPLAGEWAITMLGPGVYRWHLASEHEALKPAPIGVRCAP</sequence>
<keyword evidence="1" id="KW-0732">Signal</keyword>
<organism evidence="2 3">
    <name type="scientific">Pelomonas candidula</name>
    <dbReference type="NCBI Taxonomy" id="3299025"/>
    <lineage>
        <taxon>Bacteria</taxon>
        <taxon>Pseudomonadati</taxon>
        <taxon>Pseudomonadota</taxon>
        <taxon>Betaproteobacteria</taxon>
        <taxon>Burkholderiales</taxon>
        <taxon>Sphaerotilaceae</taxon>
        <taxon>Roseateles</taxon>
    </lineage>
</organism>
<keyword evidence="3" id="KW-1185">Reference proteome</keyword>
<feature type="chain" id="PRO_5046677214" description="Lysozyme inhibitor" evidence="1">
    <location>
        <begin position="23"/>
        <end position="138"/>
    </location>
</feature>
<comment type="caution">
    <text evidence="2">The sequence shown here is derived from an EMBL/GenBank/DDBJ whole genome shotgun (WGS) entry which is preliminary data.</text>
</comment>
<evidence type="ECO:0000313" key="2">
    <source>
        <dbReference type="EMBL" id="MFG6485856.1"/>
    </source>
</evidence>
<accession>A0ABW7H7H1</accession>
<dbReference type="RefSeq" id="WP_394406611.1">
    <property type="nucleotide sequence ID" value="NZ_JBIGIC010000002.1"/>
</dbReference>
<protein>
    <recommendedName>
        <fullName evidence="4">Lysozyme inhibitor</fullName>
    </recommendedName>
</protein>
<evidence type="ECO:0000313" key="3">
    <source>
        <dbReference type="Proteomes" id="UP001606134"/>
    </source>
</evidence>
<evidence type="ECO:0000256" key="1">
    <source>
        <dbReference type="SAM" id="SignalP"/>
    </source>
</evidence>
<proteinExistence type="predicted"/>
<reference evidence="2 3" key="1">
    <citation type="submission" date="2024-08" db="EMBL/GenBank/DDBJ databases">
        <authorList>
            <person name="Lu H."/>
        </authorList>
    </citation>
    <scope>NUCLEOTIDE SEQUENCE [LARGE SCALE GENOMIC DNA]</scope>
    <source>
        <strain evidence="2 3">BYS78W</strain>
    </source>
</reference>
<evidence type="ECO:0008006" key="4">
    <source>
        <dbReference type="Google" id="ProtNLM"/>
    </source>
</evidence>